<sequence>MQSLFWESGKMDFDLREFSIHGLHGVRTLRIPISDGKLILVGINGLGKTTVTTILYRVLSRQWAKLLDFRFDYLTLRFSDVEQIISRADIESSILNWTRIRRLLPGYALGRLRKNPELISQLLSSGRSGNEIFRLSEELEVSPAAIERILSLPMQSQRELFELERQQDEQDKPVVALSDYLSKHVTQQILYLPTYRRIEKDLKTIFPKLEEQVRRFHRSEEQGDKPSLQYVELVEFGMEDVAAKFESTITALKETARAELNAVVGTYLREVIRGEARVEDVPKIQRLDDNTIARALNRVEERTLSQDEKTRLRDLIFQIKLKAGKSLSVEDAYIARFFSKLVTLDQVLSARESSIKSFVGVCQGYLHGKAFTYDEQNYRIHLQLDSGRPMDLRDLSSGEKQIVSLFAHLYLEQQKSFVVIIDEPELSLSVDWQRKLLPDIVQSGRCSFLAAATHSPYVIDNELEPYAQDLAESVEVVEG</sequence>
<proteinExistence type="predicted"/>
<dbReference type="Proteomes" id="UP000533080">
    <property type="component" value="Unassembled WGS sequence"/>
</dbReference>
<organism evidence="2 3">
    <name type="scientific">Myxococcus xanthus</name>
    <dbReference type="NCBI Taxonomy" id="34"/>
    <lineage>
        <taxon>Bacteria</taxon>
        <taxon>Pseudomonadati</taxon>
        <taxon>Myxococcota</taxon>
        <taxon>Myxococcia</taxon>
        <taxon>Myxococcales</taxon>
        <taxon>Cystobacterineae</taxon>
        <taxon>Myxococcaceae</taxon>
        <taxon>Myxococcus</taxon>
    </lineage>
</organism>
<accession>A0A7Y4MQ73</accession>
<evidence type="ECO:0000313" key="2">
    <source>
        <dbReference type="EMBL" id="NOJ78165.1"/>
    </source>
</evidence>
<keyword evidence="2" id="KW-0067">ATP-binding</keyword>
<dbReference type="GO" id="GO:0005524">
    <property type="term" value="F:ATP binding"/>
    <property type="evidence" value="ECO:0007669"/>
    <property type="project" value="UniProtKB-KW"/>
</dbReference>
<dbReference type="RefSeq" id="WP_171452774.1">
    <property type="nucleotide sequence ID" value="NZ_JABFNS010000013.1"/>
</dbReference>
<keyword evidence="2" id="KW-0547">Nucleotide-binding</keyword>
<dbReference type="AlphaFoldDB" id="A0A7Y4MQ73"/>
<dbReference type="GO" id="GO:0016887">
    <property type="term" value="F:ATP hydrolysis activity"/>
    <property type="evidence" value="ECO:0007669"/>
    <property type="project" value="InterPro"/>
</dbReference>
<dbReference type="InterPro" id="IPR051396">
    <property type="entry name" value="Bact_Antivir_Def_Nuclease"/>
</dbReference>
<feature type="domain" description="ATPase AAA-type core" evidence="1">
    <location>
        <begin position="293"/>
        <end position="460"/>
    </location>
</feature>
<reference evidence="2 3" key="1">
    <citation type="submission" date="2020-05" db="EMBL/GenBank/DDBJ databases">
        <authorList>
            <person name="Whitworth D."/>
        </authorList>
    </citation>
    <scope>NUCLEOTIDE SEQUENCE [LARGE SCALE GENOMIC DNA]</scope>
    <source>
        <strain evidence="2 3">AM005</strain>
    </source>
</reference>
<dbReference type="Gene3D" id="3.40.50.300">
    <property type="entry name" value="P-loop containing nucleotide triphosphate hydrolases"/>
    <property type="match status" value="1"/>
</dbReference>
<dbReference type="SUPFAM" id="SSF52540">
    <property type="entry name" value="P-loop containing nucleoside triphosphate hydrolases"/>
    <property type="match status" value="1"/>
</dbReference>
<gene>
    <name evidence="2" type="ORF">HNV28_07400</name>
</gene>
<evidence type="ECO:0000313" key="3">
    <source>
        <dbReference type="Proteomes" id="UP000533080"/>
    </source>
</evidence>
<dbReference type="EMBL" id="JABFNT010000017">
    <property type="protein sequence ID" value="NOJ78165.1"/>
    <property type="molecule type" value="Genomic_DNA"/>
</dbReference>
<name>A0A7Y4MQ73_MYXXA</name>
<protein>
    <submittedName>
        <fullName evidence="2">ATP-binding protein</fullName>
    </submittedName>
</protein>
<dbReference type="InterPro" id="IPR027417">
    <property type="entry name" value="P-loop_NTPase"/>
</dbReference>
<comment type="caution">
    <text evidence="2">The sequence shown here is derived from an EMBL/GenBank/DDBJ whole genome shotgun (WGS) entry which is preliminary data.</text>
</comment>
<dbReference type="PANTHER" id="PTHR43581:SF2">
    <property type="entry name" value="EXCINUCLEASE ATPASE SUBUNIT"/>
    <property type="match status" value="1"/>
</dbReference>
<dbReference type="InterPro" id="IPR003959">
    <property type="entry name" value="ATPase_AAA_core"/>
</dbReference>
<dbReference type="Pfam" id="PF13304">
    <property type="entry name" value="AAA_21"/>
    <property type="match status" value="1"/>
</dbReference>
<dbReference type="PANTHER" id="PTHR43581">
    <property type="entry name" value="ATP/GTP PHOSPHATASE"/>
    <property type="match status" value="1"/>
</dbReference>
<evidence type="ECO:0000259" key="1">
    <source>
        <dbReference type="Pfam" id="PF13304"/>
    </source>
</evidence>